<dbReference type="EMBL" id="LKEA01000007">
    <property type="protein sequence ID" value="ROW07774.1"/>
    <property type="molecule type" value="Genomic_DNA"/>
</dbReference>
<evidence type="ECO:0000256" key="1">
    <source>
        <dbReference type="SAM" id="MobiDB-lite"/>
    </source>
</evidence>
<reference evidence="2 3" key="1">
    <citation type="submission" date="2015-09" db="EMBL/GenBank/DDBJ databases">
        <title>Host preference determinants of Valsa canker pathogens revealed by comparative genomics.</title>
        <authorList>
            <person name="Yin Z."/>
            <person name="Huang L."/>
        </authorList>
    </citation>
    <scope>NUCLEOTIDE SEQUENCE [LARGE SCALE GENOMIC DNA]</scope>
    <source>
        <strain evidence="2 3">03-1</strain>
    </source>
</reference>
<feature type="region of interest" description="Disordered" evidence="1">
    <location>
        <begin position="151"/>
        <end position="220"/>
    </location>
</feature>
<evidence type="ECO:0000313" key="2">
    <source>
        <dbReference type="EMBL" id="ROW07774.1"/>
    </source>
</evidence>
<evidence type="ECO:0000313" key="3">
    <source>
        <dbReference type="Proteomes" id="UP000283895"/>
    </source>
</evidence>
<comment type="caution">
    <text evidence="2">The sequence shown here is derived from an EMBL/GenBank/DDBJ whole genome shotgun (WGS) entry which is preliminary data.</text>
</comment>
<accession>A0A423WWB0</accession>
<name>A0A423WWB0_9PEZI</name>
<feature type="compositionally biased region" description="Basic and acidic residues" evidence="1">
    <location>
        <begin position="194"/>
        <end position="205"/>
    </location>
</feature>
<sequence length="220" mass="25008">MLFLGLIARKVMGGDNKHKHPRDAAYLAPVGLPVTAIPCNCRGGRYCPQCSQHSNSQQHMATIPVMATAPIVLHHNSRREWKYERRAMREARRAARRGYGYSYGYPAAATAVPVAASPMGNVYARGYHYHDDDYRAADSLSMARPEQRPADYWEDNNFGVPASSSKGQRRHEIRKDRQSSADEEYSDEEQGEELPPKYERGDWEPRTNLSDASTQSMRRY</sequence>
<keyword evidence="3" id="KW-1185">Reference proteome</keyword>
<protein>
    <submittedName>
        <fullName evidence="2">Uncharacterized protein</fullName>
    </submittedName>
</protein>
<proteinExistence type="predicted"/>
<feature type="compositionally biased region" description="Acidic residues" evidence="1">
    <location>
        <begin position="181"/>
        <end position="192"/>
    </location>
</feature>
<dbReference type="Proteomes" id="UP000283895">
    <property type="component" value="Unassembled WGS sequence"/>
</dbReference>
<feature type="compositionally biased region" description="Polar residues" evidence="1">
    <location>
        <begin position="207"/>
        <end position="220"/>
    </location>
</feature>
<dbReference type="OrthoDB" id="5231229at2759"/>
<gene>
    <name evidence="2" type="ORF">VMCG_03611</name>
</gene>
<dbReference type="AlphaFoldDB" id="A0A423WWB0"/>
<organism evidence="2 3">
    <name type="scientific">Cytospora schulzeri</name>
    <dbReference type="NCBI Taxonomy" id="448051"/>
    <lineage>
        <taxon>Eukaryota</taxon>
        <taxon>Fungi</taxon>
        <taxon>Dikarya</taxon>
        <taxon>Ascomycota</taxon>
        <taxon>Pezizomycotina</taxon>
        <taxon>Sordariomycetes</taxon>
        <taxon>Sordariomycetidae</taxon>
        <taxon>Diaporthales</taxon>
        <taxon>Cytosporaceae</taxon>
        <taxon>Cytospora</taxon>
    </lineage>
</organism>